<sequence>MEYVGLPSEAARMFFGYLREASWRVGPRATMAATPHDLLMHFILRNPWPMHIAALSSKHMKMDMGLCPAMVVMPPTVMPPTHALDGHLSSNHILGAEIAGNRRTSEQRVFAQLGTVMVHTNGHHKGQRHLQLQPGWHRTSFVLAAEIDELGKAGSLWLLYNAFPNPCTPPLHHYPMFDLYRISRPSSNYVQNQVFELYCGPERWQQRTIDNPKGHLG</sequence>
<keyword evidence="2" id="KW-1185">Reference proteome</keyword>
<protein>
    <submittedName>
        <fullName evidence="1">Uncharacterized protein</fullName>
    </submittedName>
</protein>
<proteinExistence type="predicted"/>
<accession>A0ABR3Y175</accession>
<reference evidence="1 2" key="1">
    <citation type="journal article" date="2024" name="IMA Fungus">
        <title>IMA Genome - F19 : A genome assembly and annotation guide to empower mycologists, including annotated draft genome sequences of Ceratocystis pirilliformis, Diaporthe australafricana, Fusarium ophioides, Paecilomyces lecythidis, and Sporothrix stenoceras.</title>
        <authorList>
            <person name="Aylward J."/>
            <person name="Wilson A.M."/>
            <person name="Visagie C.M."/>
            <person name="Spraker J."/>
            <person name="Barnes I."/>
            <person name="Buitendag C."/>
            <person name="Ceriani C."/>
            <person name="Del Mar Angel L."/>
            <person name="du Plessis D."/>
            <person name="Fuchs T."/>
            <person name="Gasser K."/>
            <person name="Kramer D."/>
            <person name="Li W."/>
            <person name="Munsamy K."/>
            <person name="Piso A."/>
            <person name="Price J.L."/>
            <person name="Sonnekus B."/>
            <person name="Thomas C."/>
            <person name="van der Nest A."/>
            <person name="van Dijk A."/>
            <person name="van Heerden A."/>
            <person name="van Vuuren N."/>
            <person name="Yilmaz N."/>
            <person name="Duong T.A."/>
            <person name="van der Merwe N.A."/>
            <person name="Wingfield M.J."/>
            <person name="Wingfield B.D."/>
        </authorList>
    </citation>
    <scope>NUCLEOTIDE SEQUENCE [LARGE SCALE GENOMIC DNA]</scope>
    <source>
        <strain evidence="1 2">CMW 18300</strain>
    </source>
</reference>
<comment type="caution">
    <text evidence="1">The sequence shown here is derived from an EMBL/GenBank/DDBJ whole genome shotgun (WGS) entry which is preliminary data.</text>
</comment>
<gene>
    <name evidence="1" type="ORF">Daus18300_000812</name>
</gene>
<dbReference type="EMBL" id="JAWRVE010000005">
    <property type="protein sequence ID" value="KAL1881759.1"/>
    <property type="molecule type" value="Genomic_DNA"/>
</dbReference>
<name>A0ABR3Y175_9PEZI</name>
<evidence type="ECO:0000313" key="1">
    <source>
        <dbReference type="EMBL" id="KAL1881759.1"/>
    </source>
</evidence>
<evidence type="ECO:0000313" key="2">
    <source>
        <dbReference type="Proteomes" id="UP001583177"/>
    </source>
</evidence>
<organism evidence="1 2">
    <name type="scientific">Diaporthe australafricana</name>
    <dbReference type="NCBI Taxonomy" id="127596"/>
    <lineage>
        <taxon>Eukaryota</taxon>
        <taxon>Fungi</taxon>
        <taxon>Dikarya</taxon>
        <taxon>Ascomycota</taxon>
        <taxon>Pezizomycotina</taxon>
        <taxon>Sordariomycetes</taxon>
        <taxon>Sordariomycetidae</taxon>
        <taxon>Diaporthales</taxon>
        <taxon>Diaporthaceae</taxon>
        <taxon>Diaporthe</taxon>
    </lineage>
</organism>
<feature type="non-terminal residue" evidence="1">
    <location>
        <position position="217"/>
    </location>
</feature>
<dbReference type="Proteomes" id="UP001583177">
    <property type="component" value="Unassembled WGS sequence"/>
</dbReference>